<dbReference type="RefSeq" id="WP_388001851.1">
    <property type="nucleotide sequence ID" value="NZ_JBHUEE010000001.1"/>
</dbReference>
<comment type="similarity">
    <text evidence="3">In the N-terminal section; belongs to the DHNA family.</text>
</comment>
<keyword evidence="5" id="KW-0547">Nucleotide-binding</keyword>
<dbReference type="EMBL" id="JBHUEE010000001">
    <property type="protein sequence ID" value="MFD1716406.1"/>
    <property type="molecule type" value="Genomic_DNA"/>
</dbReference>
<dbReference type="Gene3D" id="3.30.70.560">
    <property type="entry name" value="7,8-Dihydro-6-hydroxymethylpterin-pyrophosphokinase HPPK"/>
    <property type="match status" value="1"/>
</dbReference>
<dbReference type="CDD" id="cd00534">
    <property type="entry name" value="DHNA_DHNTPE"/>
    <property type="match status" value="1"/>
</dbReference>
<dbReference type="InterPro" id="IPR043133">
    <property type="entry name" value="GTP-CH-I_C/QueF"/>
</dbReference>
<evidence type="ECO:0000256" key="7">
    <source>
        <dbReference type="ARBA" id="ARBA00022840"/>
    </source>
</evidence>
<keyword evidence="12" id="KW-1185">Reference proteome</keyword>
<evidence type="ECO:0000256" key="3">
    <source>
        <dbReference type="ARBA" id="ARBA00009640"/>
    </source>
</evidence>
<dbReference type="EC" id="4.1.2.25" evidence="9"/>
<organism evidence="11 12">
    <name type="scientific">Georgenia deserti</name>
    <dbReference type="NCBI Taxonomy" id="2093781"/>
    <lineage>
        <taxon>Bacteria</taxon>
        <taxon>Bacillati</taxon>
        <taxon>Actinomycetota</taxon>
        <taxon>Actinomycetes</taxon>
        <taxon>Micrococcales</taxon>
        <taxon>Bogoriellaceae</taxon>
        <taxon>Georgenia</taxon>
    </lineage>
</organism>
<dbReference type="EC" id="2.7.6.3" evidence="9"/>
<comment type="similarity">
    <text evidence="9">Belongs to the DHNA family.</text>
</comment>
<keyword evidence="9" id="KW-0456">Lyase</keyword>
<comment type="catalytic activity">
    <reaction evidence="1">
        <text>6-hydroxymethyl-7,8-dihydropterin + ATP = (7,8-dihydropterin-6-yl)methyl diphosphate + AMP + H(+)</text>
        <dbReference type="Rhea" id="RHEA:11412"/>
        <dbReference type="ChEBI" id="CHEBI:15378"/>
        <dbReference type="ChEBI" id="CHEBI:30616"/>
        <dbReference type="ChEBI" id="CHEBI:44841"/>
        <dbReference type="ChEBI" id="CHEBI:72950"/>
        <dbReference type="ChEBI" id="CHEBI:456215"/>
        <dbReference type="EC" id="2.7.6.3"/>
    </reaction>
</comment>
<comment type="caution">
    <text evidence="11">The sequence shown here is derived from an EMBL/GenBank/DDBJ whole genome shotgun (WGS) entry which is preliminary data.</text>
</comment>
<dbReference type="SUPFAM" id="SSF55620">
    <property type="entry name" value="Tetrahydrobiopterin biosynthesis enzymes-like"/>
    <property type="match status" value="1"/>
</dbReference>
<keyword evidence="6" id="KW-0418">Kinase</keyword>
<dbReference type="PANTHER" id="PTHR43071:SF1">
    <property type="entry name" value="2-AMINO-4-HYDROXY-6-HYDROXYMETHYLDIHYDROPTERIDINE PYROPHOSPHOKINASE"/>
    <property type="match status" value="1"/>
</dbReference>
<dbReference type="SUPFAM" id="SSF55083">
    <property type="entry name" value="6-hydroxymethyl-7,8-dihydropterin pyrophosphokinase, HPPK"/>
    <property type="match status" value="1"/>
</dbReference>
<evidence type="ECO:0000256" key="9">
    <source>
        <dbReference type="RuleBase" id="RU362079"/>
    </source>
</evidence>
<accession>A0ABW4KYL6</accession>
<dbReference type="GO" id="GO:0003848">
    <property type="term" value="F:2-amino-4-hydroxy-6-hydroxymethyldihydropteridine diphosphokinase activity"/>
    <property type="evidence" value="ECO:0007669"/>
    <property type="project" value="UniProtKB-EC"/>
</dbReference>
<gene>
    <name evidence="11" type="primary">folK</name>
    <name evidence="11" type="ORF">ACFSE6_01045</name>
</gene>
<comment type="pathway">
    <text evidence="2">Cofactor biosynthesis; tetrahydrofolate biosynthesis; 2-amino-4-hydroxy-6-hydroxymethyl-7,8-dihydropteridine diphosphate from 7,8-dihydroneopterin triphosphate: step 4/4.</text>
</comment>
<proteinExistence type="inferred from homology"/>
<keyword evidence="4 11" id="KW-0808">Transferase</keyword>
<dbReference type="PANTHER" id="PTHR43071">
    <property type="entry name" value="2-AMINO-4-HYDROXY-6-HYDROXYMETHYLDIHYDROPTERIDINE PYROPHOSPHOKINASE"/>
    <property type="match status" value="1"/>
</dbReference>
<evidence type="ECO:0000256" key="5">
    <source>
        <dbReference type="ARBA" id="ARBA00022741"/>
    </source>
</evidence>
<feature type="domain" description="7,8-dihydro-6-hydroxymethylpterin-pyrophosphokinase" evidence="10">
    <location>
        <begin position="228"/>
        <end position="239"/>
    </location>
</feature>
<evidence type="ECO:0000256" key="2">
    <source>
        <dbReference type="ARBA" id="ARBA00005051"/>
    </source>
</evidence>
<dbReference type="CDD" id="cd00483">
    <property type="entry name" value="HPPK"/>
    <property type="match status" value="1"/>
</dbReference>
<name>A0ABW4KYL6_9MICO</name>
<dbReference type="InterPro" id="IPR006156">
    <property type="entry name" value="Dihydroneopterin_aldolase"/>
</dbReference>
<evidence type="ECO:0000256" key="4">
    <source>
        <dbReference type="ARBA" id="ARBA00022679"/>
    </source>
</evidence>
<evidence type="ECO:0000256" key="8">
    <source>
        <dbReference type="ARBA" id="ARBA00022909"/>
    </source>
</evidence>
<comment type="pathway">
    <text evidence="9">Cofactor biosynthesis; tetrahydrofolate biosynthesis; 2-amino-4-hydroxy-6-hydroxymethyl-7,8-dihydropteridine diphosphate from 7,8-dihydroneopterin triphosphate: step 3/4.</text>
</comment>
<dbReference type="InterPro" id="IPR035907">
    <property type="entry name" value="Hppk_sf"/>
</dbReference>
<dbReference type="InterPro" id="IPR006157">
    <property type="entry name" value="FolB_dom"/>
</dbReference>
<evidence type="ECO:0000256" key="6">
    <source>
        <dbReference type="ARBA" id="ARBA00022777"/>
    </source>
</evidence>
<evidence type="ECO:0000256" key="1">
    <source>
        <dbReference type="ARBA" id="ARBA00000198"/>
    </source>
</evidence>
<protein>
    <recommendedName>
        <fullName evidence="9">Bifunctional folate synthesis protein</fullName>
    </recommendedName>
    <domain>
        <recommendedName>
            <fullName evidence="9">Dihydroneopterin aldolase</fullName>
            <shortName evidence="9">DHNA</shortName>
            <ecNumber evidence="9">4.1.2.25</ecNumber>
        </recommendedName>
        <alternativeName>
            <fullName evidence="9">7,8-dihydroneopterin aldolase</fullName>
        </alternativeName>
    </domain>
    <domain>
        <recommendedName>
            <fullName evidence="9">2-amino-4-hydroxy-6-hydroxymethyldihydropteridine pyrophosphokinase</fullName>
            <ecNumber evidence="9">2.7.6.3</ecNumber>
        </recommendedName>
        <alternativeName>
            <fullName evidence="9">6-hydroxymethyl-7,8-dihydropterin pyrophosphokinase</fullName>
            <shortName evidence="9">PPPK</shortName>
        </alternativeName>
        <alternativeName>
            <fullName evidence="9">7,8-dihydro-6-hydroxymethylpterin pyrophosphokinase</fullName>
            <shortName evidence="9">HPPK</shortName>
        </alternativeName>
    </domain>
</protein>
<dbReference type="Pfam" id="PF02152">
    <property type="entry name" value="FolB"/>
    <property type="match status" value="1"/>
</dbReference>
<keyword evidence="7" id="KW-0067">ATP-binding</keyword>
<dbReference type="PROSITE" id="PS00794">
    <property type="entry name" value="HPPK"/>
    <property type="match status" value="1"/>
</dbReference>
<comment type="function">
    <text evidence="9">Catalyzes the conversion of 7,8-dihydroneopterin to 6-hydroxymethyl-7,8-dihydropterin.</text>
</comment>
<dbReference type="NCBIfam" id="TIGR00525">
    <property type="entry name" value="folB"/>
    <property type="match status" value="1"/>
</dbReference>
<dbReference type="Proteomes" id="UP001597277">
    <property type="component" value="Unassembled WGS sequence"/>
</dbReference>
<evidence type="ECO:0000259" key="10">
    <source>
        <dbReference type="PROSITE" id="PS00794"/>
    </source>
</evidence>
<dbReference type="Gene3D" id="3.30.1130.10">
    <property type="match status" value="1"/>
</dbReference>
<evidence type="ECO:0000313" key="12">
    <source>
        <dbReference type="Proteomes" id="UP001597277"/>
    </source>
</evidence>
<evidence type="ECO:0000313" key="11">
    <source>
        <dbReference type="EMBL" id="MFD1716406.1"/>
    </source>
</evidence>
<keyword evidence="8 9" id="KW-0289">Folate biosynthesis</keyword>
<dbReference type="InterPro" id="IPR000550">
    <property type="entry name" value="Hppk"/>
</dbReference>
<comment type="catalytic activity">
    <reaction evidence="9">
        <text>7,8-dihydroneopterin = 6-hydroxymethyl-7,8-dihydropterin + glycolaldehyde</text>
        <dbReference type="Rhea" id="RHEA:10540"/>
        <dbReference type="ChEBI" id="CHEBI:17001"/>
        <dbReference type="ChEBI" id="CHEBI:17071"/>
        <dbReference type="ChEBI" id="CHEBI:44841"/>
        <dbReference type="EC" id="4.1.2.25"/>
    </reaction>
</comment>
<dbReference type="NCBIfam" id="TIGR00526">
    <property type="entry name" value="folB_dom"/>
    <property type="match status" value="1"/>
</dbReference>
<sequence>MARAHETDTIRLTGLRAVGHHGVLTTERDSGQVFRCDVVLHLDTRAAARNDDLRRTVSYAEVAEDAVAVLAGEPVDLLETLAERIATVVLARGGIRAVEVTVHKPQAPIPVEFDDVEVTIHRTASAADAGPGEDRGVPEPFVLALGANLGDAVGTLRSAVDELAHAGGVHLTGISPLARTAPVLEAGQAPQPDYYNAVIAGTTTLAPEDLLDLAQMVEDTHGRTREERWGARTLDIDIVTVGGRVVETDRLVLPHPRAHQRAFVLAPWARLDPAADLPGPSGGPVAELAVQAPDRDGVEWVAEHWAGTTGTAGGER</sequence>
<reference evidence="12" key="1">
    <citation type="journal article" date="2019" name="Int. J. Syst. Evol. Microbiol.">
        <title>The Global Catalogue of Microorganisms (GCM) 10K type strain sequencing project: providing services to taxonomists for standard genome sequencing and annotation.</title>
        <authorList>
            <consortium name="The Broad Institute Genomics Platform"/>
            <consortium name="The Broad Institute Genome Sequencing Center for Infectious Disease"/>
            <person name="Wu L."/>
            <person name="Ma J."/>
        </authorList>
    </citation>
    <scope>NUCLEOTIDE SEQUENCE [LARGE SCALE GENOMIC DNA]</scope>
    <source>
        <strain evidence="12">JCM 17130</strain>
    </source>
</reference>
<dbReference type="SMART" id="SM00905">
    <property type="entry name" value="FolB"/>
    <property type="match status" value="1"/>
</dbReference>
<dbReference type="Pfam" id="PF01288">
    <property type="entry name" value="HPPK"/>
    <property type="match status" value="1"/>
</dbReference>
<dbReference type="NCBIfam" id="TIGR01498">
    <property type="entry name" value="folK"/>
    <property type="match status" value="1"/>
</dbReference>